<dbReference type="Pfam" id="PF13699">
    <property type="entry name" value="eCIS_core"/>
    <property type="match status" value="1"/>
</dbReference>
<dbReference type="InterPro" id="IPR037178">
    <property type="entry name" value="ColicinD_C_sf"/>
</dbReference>
<dbReference type="InterPro" id="IPR025295">
    <property type="entry name" value="eCIS_core_dom"/>
</dbReference>
<feature type="compositionally biased region" description="Basic residues" evidence="1">
    <location>
        <begin position="24"/>
        <end position="33"/>
    </location>
</feature>
<feature type="region of interest" description="Disordered" evidence="1">
    <location>
        <begin position="14"/>
        <end position="33"/>
    </location>
</feature>
<evidence type="ECO:0000313" key="6">
    <source>
        <dbReference type="Proteomes" id="UP000001349"/>
    </source>
</evidence>
<dbReference type="RefSeq" id="WP_015926135.1">
    <property type="nucleotide sequence ID" value="NC_011898.1"/>
</dbReference>
<dbReference type="GO" id="GO:0004540">
    <property type="term" value="F:RNA nuclease activity"/>
    <property type="evidence" value="ECO:0007669"/>
    <property type="project" value="InterPro"/>
</dbReference>
<evidence type="ECO:0000256" key="2">
    <source>
        <dbReference type="SAM" id="Phobius"/>
    </source>
</evidence>
<feature type="domain" description="Colicin D C-terminal" evidence="3">
    <location>
        <begin position="455"/>
        <end position="538"/>
    </location>
</feature>
<keyword evidence="2" id="KW-0812">Transmembrane</keyword>
<protein>
    <recommendedName>
        <fullName evidence="7">DUF4157 domain-containing protein</fullName>
    </recommendedName>
</protein>
<keyword evidence="6" id="KW-1185">Reference proteome</keyword>
<gene>
    <name evidence="5" type="ordered locus">Ccel_2761</name>
</gene>
<accession>B8I7J2</accession>
<dbReference type="eggNOG" id="COG3177">
    <property type="taxonomic scope" value="Bacteria"/>
</dbReference>
<evidence type="ECO:0000259" key="4">
    <source>
        <dbReference type="Pfam" id="PF13699"/>
    </source>
</evidence>
<dbReference type="InterPro" id="IPR038233">
    <property type="entry name" value="Colicin_D/E5_nuclease"/>
</dbReference>
<keyword evidence="2" id="KW-0472">Membrane</keyword>
<organism evidence="5 6">
    <name type="scientific">Ruminiclostridium cellulolyticum (strain ATCC 35319 / DSM 5812 / JCM 6584 / H10)</name>
    <name type="common">Clostridium cellulolyticum</name>
    <dbReference type="NCBI Taxonomy" id="394503"/>
    <lineage>
        <taxon>Bacteria</taxon>
        <taxon>Bacillati</taxon>
        <taxon>Bacillota</taxon>
        <taxon>Clostridia</taxon>
        <taxon>Eubacteriales</taxon>
        <taxon>Oscillospiraceae</taxon>
        <taxon>Ruminiclostridium</taxon>
    </lineage>
</organism>
<name>B8I7J2_RUMCH</name>
<dbReference type="SUPFAM" id="SSF102824">
    <property type="entry name" value="Colicin D/E5 nuclease domain"/>
    <property type="match status" value="1"/>
</dbReference>
<keyword evidence="2" id="KW-1133">Transmembrane helix</keyword>
<sequence length="546" mass="60146">MKAKAILSKKPEDLSPFGVGNKGSKNKVNNKKPNVRTTDIRKLIDIVLHDPFYLTRDEFMFLQKRIGYQKAMILVEEGRKRKSQKKIGRKESNTVTPLSKALKQKEINSSLQTDTIEKKAIQMKKDDGNNDTERIGLPGNLRAGLEKLSGTDLSDVKVHQNSNEPQKVGALAYTQGSDIYIAHGQEKHLPHEGWHAVQQKQGKVKPTMQMKTGTLVNDDKDLEKEADIMGSKATKESSSMIGTVQFKKSYSIQQGNKVIQRSSKKENSQTDDVLDGIQTAIDVIGFVPGVGDIADGVNAGISIVRKDWWGAVFSGIALIPIIGSAIAIPMKTISKVGGKIGSLSKTVKNAIKQLVKLLGGAKKVTSKLNGYLKDLKGLLRKLPDLMESVANSRFVKWLAGKKVVKTFLAFAKKIKNGINTVCEKAEEVFSNVKKVITKGTAKAAKLPNTSFTINKLQHEFKHAGDFGVTGNWNKVTGEIYQKAIQKHIDTAKDVYKSTYRGQDVYVYINKTTGVGAYTDLLGNYVGGWKFSSDQINFHLKNGAKIK</sequence>
<feature type="transmembrane region" description="Helical" evidence="2">
    <location>
        <begin position="308"/>
        <end position="330"/>
    </location>
</feature>
<proteinExistence type="predicted"/>
<evidence type="ECO:0000259" key="3">
    <source>
        <dbReference type="Pfam" id="PF11429"/>
    </source>
</evidence>
<dbReference type="Proteomes" id="UP000001349">
    <property type="component" value="Chromosome"/>
</dbReference>
<evidence type="ECO:0008006" key="7">
    <source>
        <dbReference type="Google" id="ProtNLM"/>
    </source>
</evidence>
<dbReference type="eggNOG" id="COG3501">
    <property type="taxonomic scope" value="Bacteria"/>
</dbReference>
<evidence type="ECO:0000256" key="1">
    <source>
        <dbReference type="SAM" id="MobiDB-lite"/>
    </source>
</evidence>
<dbReference type="HOGENOM" id="CLU_498485_0_0_9"/>
<reference evidence="5 6" key="1">
    <citation type="submission" date="2009-01" db="EMBL/GenBank/DDBJ databases">
        <title>Complete sequence of Clostridium cellulolyticum H10.</title>
        <authorList>
            <consortium name="US DOE Joint Genome Institute"/>
            <person name="Lucas S."/>
            <person name="Copeland A."/>
            <person name="Lapidus A."/>
            <person name="Glavina del Rio T."/>
            <person name="Dalin E."/>
            <person name="Tice H."/>
            <person name="Bruce D."/>
            <person name="Goodwin L."/>
            <person name="Pitluck S."/>
            <person name="Chertkov O."/>
            <person name="Saunders E."/>
            <person name="Brettin T."/>
            <person name="Detter J.C."/>
            <person name="Han C."/>
            <person name="Larimer F."/>
            <person name="Land M."/>
            <person name="Hauser L."/>
            <person name="Kyrpides N."/>
            <person name="Ivanova N."/>
            <person name="Zhou J."/>
            <person name="Richardson P."/>
        </authorList>
    </citation>
    <scope>NUCLEOTIDE SEQUENCE [LARGE SCALE GENOMIC DNA]</scope>
    <source>
        <strain evidence="6">ATCC 35319 / DSM 5812 / JCM 6584 / H10</strain>
    </source>
</reference>
<dbReference type="InterPro" id="IPR024440">
    <property type="entry name" value="ColicinD_C"/>
</dbReference>
<dbReference type="eggNOG" id="COG3209">
    <property type="taxonomic scope" value="Bacteria"/>
</dbReference>
<dbReference type="STRING" id="394503.Ccel_2761"/>
<dbReference type="EMBL" id="CP001348">
    <property type="protein sequence ID" value="ACL77063.1"/>
    <property type="molecule type" value="Genomic_DNA"/>
</dbReference>
<dbReference type="CDD" id="cd20745">
    <property type="entry name" value="FIX_RhsA_AHH_HNH-like"/>
    <property type="match status" value="1"/>
</dbReference>
<dbReference type="OrthoDB" id="292792at2"/>
<dbReference type="Gene3D" id="3.10.450.200">
    <property type="match status" value="1"/>
</dbReference>
<evidence type="ECO:0000313" key="5">
    <source>
        <dbReference type="EMBL" id="ACL77063.1"/>
    </source>
</evidence>
<dbReference type="Pfam" id="PF11429">
    <property type="entry name" value="Colicin_D"/>
    <property type="match status" value="1"/>
</dbReference>
<dbReference type="AlphaFoldDB" id="B8I7J2"/>
<dbReference type="KEGG" id="cce:Ccel_2761"/>
<feature type="domain" description="eCIS core" evidence="4">
    <location>
        <begin position="137"/>
        <end position="202"/>
    </location>
</feature>